<feature type="region of interest" description="Disordered" evidence="2">
    <location>
        <begin position="367"/>
        <end position="403"/>
    </location>
</feature>
<organism evidence="5 6">
    <name type="scientific">Protaetiibacter larvae</name>
    <dbReference type="NCBI Taxonomy" id="2592654"/>
    <lineage>
        <taxon>Bacteria</taxon>
        <taxon>Bacillati</taxon>
        <taxon>Actinomycetota</taxon>
        <taxon>Actinomycetes</taxon>
        <taxon>Micrococcales</taxon>
        <taxon>Microbacteriaceae</taxon>
        <taxon>Protaetiibacter</taxon>
    </lineage>
</organism>
<dbReference type="InterPro" id="IPR050922">
    <property type="entry name" value="LytR/CpsA/Psr_CW_biosynth"/>
</dbReference>
<dbReference type="AlphaFoldDB" id="A0A5C1Y5F4"/>
<feature type="domain" description="Cell envelope-related transcriptional attenuator" evidence="4">
    <location>
        <begin position="117"/>
        <end position="274"/>
    </location>
</feature>
<proteinExistence type="inferred from homology"/>
<reference evidence="5 6" key="1">
    <citation type="submission" date="2019-09" db="EMBL/GenBank/DDBJ databases">
        <title>Genome sequencing of strain KACC 19322.</title>
        <authorList>
            <person name="Heo J."/>
            <person name="Kim S.-J."/>
            <person name="Kim J.-S."/>
            <person name="Hong S.-B."/>
            <person name="Kwon S.-W."/>
        </authorList>
    </citation>
    <scope>NUCLEOTIDE SEQUENCE [LARGE SCALE GENOMIC DNA]</scope>
    <source>
        <strain evidence="5 6">KACC 19322</strain>
    </source>
</reference>
<dbReference type="InterPro" id="IPR004474">
    <property type="entry name" value="LytR_CpsA_psr"/>
</dbReference>
<name>A0A5C1Y5F4_9MICO</name>
<dbReference type="KEGG" id="lyk:FLP23_02255"/>
<keyword evidence="3" id="KW-1133">Transmembrane helix</keyword>
<keyword evidence="3" id="KW-0812">Transmembrane</keyword>
<comment type="similarity">
    <text evidence="1">Belongs to the LytR/CpsA/Psr (LCP) family.</text>
</comment>
<protein>
    <submittedName>
        <fullName evidence="5">LytR family transcriptional regulator</fullName>
    </submittedName>
</protein>
<dbReference type="NCBIfam" id="TIGR00350">
    <property type="entry name" value="lytR_cpsA_psr"/>
    <property type="match status" value="1"/>
</dbReference>
<evidence type="ECO:0000256" key="2">
    <source>
        <dbReference type="SAM" id="MobiDB-lite"/>
    </source>
</evidence>
<feature type="transmembrane region" description="Helical" evidence="3">
    <location>
        <begin position="46"/>
        <end position="70"/>
    </location>
</feature>
<keyword evidence="6" id="KW-1185">Reference proteome</keyword>
<dbReference type="EMBL" id="CP043504">
    <property type="protein sequence ID" value="QEO08940.1"/>
    <property type="molecule type" value="Genomic_DNA"/>
</dbReference>
<dbReference type="Pfam" id="PF03816">
    <property type="entry name" value="LytR_cpsA_psr"/>
    <property type="match status" value="1"/>
</dbReference>
<dbReference type="PANTHER" id="PTHR33392:SF6">
    <property type="entry name" value="POLYISOPRENYL-TEICHOIC ACID--PEPTIDOGLYCAN TEICHOIC ACID TRANSFERASE TAGU"/>
    <property type="match status" value="1"/>
</dbReference>
<dbReference type="PANTHER" id="PTHR33392">
    <property type="entry name" value="POLYISOPRENYL-TEICHOIC ACID--PEPTIDOGLYCAN TEICHOIC ACID TRANSFERASE TAGU"/>
    <property type="match status" value="1"/>
</dbReference>
<dbReference type="Gene3D" id="3.40.630.190">
    <property type="entry name" value="LCP protein"/>
    <property type="match status" value="1"/>
</dbReference>
<dbReference type="OrthoDB" id="9782542at2"/>
<evidence type="ECO:0000313" key="6">
    <source>
        <dbReference type="Proteomes" id="UP000322159"/>
    </source>
</evidence>
<feature type="compositionally biased region" description="Basic and acidic residues" evidence="2">
    <location>
        <begin position="15"/>
        <end position="26"/>
    </location>
</feature>
<sequence length="428" mass="44642">MPSRSTSRVIVTEPPTRRDRSREAREQPAGLARHGRLPRAAAWKTVLGLIAGALAVVLVAAVSVVGIAAYQLGRELADNSVTINPTEAPVPEIGAYEGGFNILVVGSDAYWDREGARNDVNIVVHISADHTSAVAVSIPRDLVVPFPSCTDPATGKTSSPMAGQPINSALLYGGLSCAVTVVRSVTGLEIQYAGMITFDGVAAMSDAVGGVDVCVTDRIVDKDAGLEIEAGTHTLQGRQALAFLRARKHVGDGSDLTRISSQQVFLSALLRKLKSEDTLTDVVKLIGLTKTAAANMQLSTELTQPATVVAMAKALNKIPMDRITFVQYPGSTGGSGMYAGKVQPKQQLADQLFAAIAADQPIGVEKVGDGNGSVVDPNAPVPAPSETPATPDPSTSATPEPVLPDKVVISGINGQSAADYTCTRAYHF</sequence>
<evidence type="ECO:0000313" key="5">
    <source>
        <dbReference type="EMBL" id="QEO08940.1"/>
    </source>
</evidence>
<gene>
    <name evidence="5" type="ORF">FLP23_02255</name>
</gene>
<accession>A0A5C1Y5F4</accession>
<keyword evidence="3" id="KW-0472">Membrane</keyword>
<evidence type="ECO:0000256" key="1">
    <source>
        <dbReference type="ARBA" id="ARBA00006068"/>
    </source>
</evidence>
<feature type="compositionally biased region" description="Low complexity" evidence="2">
    <location>
        <begin position="386"/>
        <end position="400"/>
    </location>
</feature>
<evidence type="ECO:0000259" key="4">
    <source>
        <dbReference type="Pfam" id="PF03816"/>
    </source>
</evidence>
<feature type="region of interest" description="Disordered" evidence="2">
    <location>
        <begin position="1"/>
        <end position="32"/>
    </location>
</feature>
<evidence type="ECO:0000256" key="3">
    <source>
        <dbReference type="SAM" id="Phobius"/>
    </source>
</evidence>
<dbReference type="Proteomes" id="UP000322159">
    <property type="component" value="Chromosome"/>
</dbReference>